<reference evidence="3" key="1">
    <citation type="journal article" date="2020" name="Nat. Commun.">
        <title>Genome sequence of the cluster root forming white lupin.</title>
        <authorList>
            <person name="Hufnagel B."/>
            <person name="Marques A."/>
            <person name="Soriano A."/>
            <person name="Marques L."/>
            <person name="Divol F."/>
            <person name="Doumas P."/>
            <person name="Sallet E."/>
            <person name="Mancinotti D."/>
            <person name="Carrere S."/>
            <person name="Marande W."/>
            <person name="Arribat S."/>
            <person name="Keller J."/>
            <person name="Huneau C."/>
            <person name="Blein T."/>
            <person name="Aime D."/>
            <person name="Laguerre M."/>
            <person name="Taylor J."/>
            <person name="Schubert V."/>
            <person name="Nelson M."/>
            <person name="Geu-Flores F."/>
            <person name="Crespi M."/>
            <person name="Gallardo-Guerrero K."/>
            <person name="Delaux P.-M."/>
            <person name="Salse J."/>
            <person name="Berges H."/>
            <person name="Guyot R."/>
            <person name="Gouzy J."/>
            <person name="Peret B."/>
        </authorList>
    </citation>
    <scope>NUCLEOTIDE SEQUENCE [LARGE SCALE GENOMIC DNA]</scope>
    <source>
        <strain evidence="3">cv. Amiga</strain>
    </source>
</reference>
<evidence type="ECO:0000313" key="2">
    <source>
        <dbReference type="EMBL" id="KAE9619721.1"/>
    </source>
</evidence>
<evidence type="ECO:0000313" key="3">
    <source>
        <dbReference type="Proteomes" id="UP000447434"/>
    </source>
</evidence>
<accession>A0A6A4R102</accession>
<feature type="signal peptide" evidence="1">
    <location>
        <begin position="1"/>
        <end position="23"/>
    </location>
</feature>
<feature type="chain" id="PRO_5025474526" evidence="1">
    <location>
        <begin position="24"/>
        <end position="65"/>
    </location>
</feature>
<proteinExistence type="predicted"/>
<dbReference type="AlphaFoldDB" id="A0A6A4R102"/>
<organism evidence="2 3">
    <name type="scientific">Lupinus albus</name>
    <name type="common">White lupine</name>
    <name type="synonym">Lupinus termis</name>
    <dbReference type="NCBI Taxonomy" id="3870"/>
    <lineage>
        <taxon>Eukaryota</taxon>
        <taxon>Viridiplantae</taxon>
        <taxon>Streptophyta</taxon>
        <taxon>Embryophyta</taxon>
        <taxon>Tracheophyta</taxon>
        <taxon>Spermatophyta</taxon>
        <taxon>Magnoliopsida</taxon>
        <taxon>eudicotyledons</taxon>
        <taxon>Gunneridae</taxon>
        <taxon>Pentapetalae</taxon>
        <taxon>rosids</taxon>
        <taxon>fabids</taxon>
        <taxon>Fabales</taxon>
        <taxon>Fabaceae</taxon>
        <taxon>Papilionoideae</taxon>
        <taxon>50 kb inversion clade</taxon>
        <taxon>genistoids sensu lato</taxon>
        <taxon>core genistoids</taxon>
        <taxon>Genisteae</taxon>
        <taxon>Lupinus</taxon>
    </lineage>
</organism>
<comment type="caution">
    <text evidence="2">The sequence shown here is derived from an EMBL/GenBank/DDBJ whole genome shotgun (WGS) entry which is preliminary data.</text>
</comment>
<name>A0A6A4R102_LUPAL</name>
<keyword evidence="3" id="KW-1185">Reference proteome</keyword>
<sequence>MELRSTFITCFFLILFLVHPCFSRGLHLLQTQTHVFSFNYNYEYIIVILVLNCGYHYCNYNKVLL</sequence>
<gene>
    <name evidence="2" type="ORF">Lalb_Chr02g0156281</name>
</gene>
<evidence type="ECO:0000256" key="1">
    <source>
        <dbReference type="SAM" id="SignalP"/>
    </source>
</evidence>
<protein>
    <submittedName>
        <fullName evidence="2">Uncharacterized protein</fullName>
    </submittedName>
</protein>
<dbReference type="EMBL" id="WOCE01000002">
    <property type="protein sequence ID" value="KAE9619721.1"/>
    <property type="molecule type" value="Genomic_DNA"/>
</dbReference>
<keyword evidence="1" id="KW-0732">Signal</keyword>
<dbReference type="Proteomes" id="UP000447434">
    <property type="component" value="Chromosome 2"/>
</dbReference>